<sequence length="201" mass="23170">MIRPQSVTKRVHLARFKVARKSLNRRTVTHRPNLSSSLKFRDNRQKGIFNKDWAVQTIPTHHYSNARPSLICKREKFRLATINKKEWTTKKALVSRQGRERIQMIQDSNRVNNLKQIDRMLLSYRMRMLNKLNKLPTTGQSAPPPPTKTSSSSTPVNKKGIVPSQSTLKQLKKIVQKHMEEVKGGPNIPKKSSSQKTVIKK</sequence>
<evidence type="ECO:0000313" key="3">
    <source>
        <dbReference type="Proteomes" id="UP000006671"/>
    </source>
</evidence>
<accession>D2V6C1</accession>
<dbReference type="KEGG" id="ngr:NAEGRDRAFT_64383"/>
<dbReference type="Proteomes" id="UP000006671">
    <property type="component" value="Unassembled WGS sequence"/>
</dbReference>
<dbReference type="RefSeq" id="XP_002680288.1">
    <property type="nucleotide sequence ID" value="XM_002680242.1"/>
</dbReference>
<feature type="region of interest" description="Disordered" evidence="1">
    <location>
        <begin position="179"/>
        <end position="201"/>
    </location>
</feature>
<keyword evidence="3" id="KW-1185">Reference proteome</keyword>
<reference evidence="2 3" key="1">
    <citation type="journal article" date="2010" name="Cell">
        <title>The genome of Naegleria gruberi illuminates early eukaryotic versatility.</title>
        <authorList>
            <person name="Fritz-Laylin L.K."/>
            <person name="Prochnik S.E."/>
            <person name="Ginger M.L."/>
            <person name="Dacks J.B."/>
            <person name="Carpenter M.L."/>
            <person name="Field M.C."/>
            <person name="Kuo A."/>
            <person name="Paredez A."/>
            <person name="Chapman J."/>
            <person name="Pham J."/>
            <person name="Shu S."/>
            <person name="Neupane R."/>
            <person name="Cipriano M."/>
            <person name="Mancuso J."/>
            <person name="Tu H."/>
            <person name="Salamov A."/>
            <person name="Lindquist E."/>
            <person name="Shapiro H."/>
            <person name="Lucas S."/>
            <person name="Grigoriev I.V."/>
            <person name="Cande W.Z."/>
            <person name="Fulton C."/>
            <person name="Rokhsar D.S."/>
            <person name="Dawson S.C."/>
        </authorList>
    </citation>
    <scope>NUCLEOTIDE SEQUENCE [LARGE SCALE GENOMIC DNA]</scope>
    <source>
        <strain evidence="2 3">NEG-M</strain>
    </source>
</reference>
<dbReference type="EMBL" id="GG738854">
    <property type="protein sequence ID" value="EFC47544.1"/>
    <property type="molecule type" value="Genomic_DNA"/>
</dbReference>
<dbReference type="InParanoid" id="D2V6C1"/>
<dbReference type="GeneID" id="8861734"/>
<feature type="compositionally biased region" description="Polar residues" evidence="1">
    <location>
        <begin position="190"/>
        <end position="201"/>
    </location>
</feature>
<evidence type="ECO:0000313" key="2">
    <source>
        <dbReference type="EMBL" id="EFC47544.1"/>
    </source>
</evidence>
<proteinExistence type="predicted"/>
<gene>
    <name evidence="2" type="ORF">NAEGRDRAFT_64383</name>
</gene>
<organism evidence="3">
    <name type="scientific">Naegleria gruberi</name>
    <name type="common">Amoeba</name>
    <dbReference type="NCBI Taxonomy" id="5762"/>
    <lineage>
        <taxon>Eukaryota</taxon>
        <taxon>Discoba</taxon>
        <taxon>Heterolobosea</taxon>
        <taxon>Tetramitia</taxon>
        <taxon>Eutetramitia</taxon>
        <taxon>Vahlkampfiidae</taxon>
        <taxon>Naegleria</taxon>
    </lineage>
</organism>
<evidence type="ECO:0000256" key="1">
    <source>
        <dbReference type="SAM" id="MobiDB-lite"/>
    </source>
</evidence>
<protein>
    <submittedName>
        <fullName evidence="2">Predicted protein</fullName>
    </submittedName>
</protein>
<dbReference type="AlphaFoldDB" id="D2V6C1"/>
<name>D2V6C1_NAEGR</name>
<feature type="region of interest" description="Disordered" evidence="1">
    <location>
        <begin position="134"/>
        <end position="167"/>
    </location>
</feature>
<dbReference type="VEuPathDB" id="AmoebaDB:NAEGRDRAFT_64383"/>